<keyword evidence="2" id="KW-1185">Reference proteome</keyword>
<reference evidence="1 2" key="1">
    <citation type="journal article" date="2013" name="PLoS ONE">
        <title>Cultivation and Complete Genome Sequencing of Gloeobacter kilaueensis sp. nov., from a Lava Cave in Kilauea Caldera, Hawai'i.</title>
        <authorList>
            <person name="Saw J.H."/>
            <person name="Schatz M."/>
            <person name="Brown M.V."/>
            <person name="Kunkel D.D."/>
            <person name="Foster J.S."/>
            <person name="Shick H."/>
            <person name="Christensen S."/>
            <person name="Hou S."/>
            <person name="Wan X."/>
            <person name="Donachie S.P."/>
        </authorList>
    </citation>
    <scope>NUCLEOTIDE SEQUENCE [LARGE SCALE GENOMIC DNA]</scope>
    <source>
        <strain evidence="2">JS</strain>
    </source>
</reference>
<organism evidence="1 2">
    <name type="scientific">Gloeobacter kilaueensis (strain ATCC BAA-2537 / CCAP 1431/1 / ULC 316 / JS1)</name>
    <dbReference type="NCBI Taxonomy" id="1183438"/>
    <lineage>
        <taxon>Bacteria</taxon>
        <taxon>Bacillati</taxon>
        <taxon>Cyanobacteriota</taxon>
        <taxon>Cyanophyceae</taxon>
        <taxon>Gloeobacterales</taxon>
        <taxon>Gloeobacteraceae</taxon>
        <taxon>Gloeobacter</taxon>
    </lineage>
</organism>
<dbReference type="KEGG" id="glj:GKIL_2431"/>
<dbReference type="AlphaFoldDB" id="U5QI60"/>
<dbReference type="Proteomes" id="UP000017396">
    <property type="component" value="Chromosome"/>
</dbReference>
<evidence type="ECO:0000313" key="2">
    <source>
        <dbReference type="Proteomes" id="UP000017396"/>
    </source>
</evidence>
<gene>
    <name evidence="1" type="ORF">GKIL_2431</name>
</gene>
<dbReference type="Pfam" id="PF14103">
    <property type="entry name" value="DUF4276"/>
    <property type="match status" value="1"/>
</dbReference>
<proteinExistence type="predicted"/>
<accession>U5QI60</accession>
<sequence length="226" mass="25449">MRYLGLALYAEGKTDYSFLPPLLRRLSESICLASANTIIDIGDVHPLTFNQSQVIHPERDHTTRVIELICKAQGVFNILFYHTDGAGDYDAAFEQRFRPITLAYCERTDSLDERLVAVIPIREMEAWTLVDGDAIRSVFGTTMSNKELQVPEPCHLVESIPDPKRHLEQMYTLIVGSAVRARRAKVSSFLSSLGESVSLEVLRLLPAFKKMEEDLTQALCQLGYLS</sequence>
<evidence type="ECO:0000313" key="1">
    <source>
        <dbReference type="EMBL" id="AGY58677.1"/>
    </source>
</evidence>
<dbReference type="STRING" id="1183438.GKIL_2431"/>
<protein>
    <recommendedName>
        <fullName evidence="3">DUF4276 domain-containing protein</fullName>
    </recommendedName>
</protein>
<dbReference type="HOGENOM" id="CLU_110720_0_0_3"/>
<dbReference type="EMBL" id="CP003587">
    <property type="protein sequence ID" value="AGY58677.1"/>
    <property type="molecule type" value="Genomic_DNA"/>
</dbReference>
<name>U5QI60_GLOK1</name>
<evidence type="ECO:0008006" key="3">
    <source>
        <dbReference type="Google" id="ProtNLM"/>
    </source>
</evidence>
<dbReference type="RefSeq" id="WP_023173857.1">
    <property type="nucleotide sequence ID" value="NC_022600.1"/>
</dbReference>
<dbReference type="OrthoDB" id="573568at2"/>
<dbReference type="eggNOG" id="ENOG50339W4">
    <property type="taxonomic scope" value="Bacteria"/>
</dbReference>
<dbReference type="InterPro" id="IPR025455">
    <property type="entry name" value="DUF4276"/>
</dbReference>